<accession>A0A177Y980</accession>
<dbReference type="PANTHER" id="PTHR45527">
    <property type="entry name" value="NONRIBOSOMAL PEPTIDE SYNTHETASE"/>
    <property type="match status" value="1"/>
</dbReference>
<dbReference type="GO" id="GO:0008610">
    <property type="term" value="P:lipid biosynthetic process"/>
    <property type="evidence" value="ECO:0007669"/>
    <property type="project" value="UniProtKB-ARBA"/>
</dbReference>
<dbReference type="SUPFAM" id="SSF52777">
    <property type="entry name" value="CoA-dependent acyltransferases"/>
    <property type="match status" value="2"/>
</dbReference>
<dbReference type="InterPro" id="IPR023213">
    <property type="entry name" value="CAT-like_dom_sf"/>
</dbReference>
<dbReference type="PANTHER" id="PTHR45527:SF1">
    <property type="entry name" value="FATTY ACID SYNTHASE"/>
    <property type="match status" value="1"/>
</dbReference>
<protein>
    <recommendedName>
        <fullName evidence="1">Condensation domain-containing protein</fullName>
    </recommendedName>
</protein>
<evidence type="ECO:0000313" key="3">
    <source>
        <dbReference type="Proteomes" id="UP000077519"/>
    </source>
</evidence>
<dbReference type="GO" id="GO:0009239">
    <property type="term" value="P:enterobactin biosynthetic process"/>
    <property type="evidence" value="ECO:0007669"/>
    <property type="project" value="TreeGrafter"/>
</dbReference>
<feature type="domain" description="Condensation" evidence="1">
    <location>
        <begin position="55"/>
        <end position="374"/>
    </location>
</feature>
<dbReference type="EMBL" id="LVHI01000027">
    <property type="protein sequence ID" value="OAK52067.1"/>
    <property type="molecule type" value="Genomic_DNA"/>
</dbReference>
<dbReference type="GO" id="GO:0031177">
    <property type="term" value="F:phosphopantetheine binding"/>
    <property type="evidence" value="ECO:0007669"/>
    <property type="project" value="TreeGrafter"/>
</dbReference>
<dbReference type="AlphaFoldDB" id="A0A177Y980"/>
<evidence type="ECO:0000259" key="1">
    <source>
        <dbReference type="Pfam" id="PF00668"/>
    </source>
</evidence>
<dbReference type="InterPro" id="IPR001242">
    <property type="entry name" value="Condensation_dom"/>
</dbReference>
<dbReference type="GO" id="GO:0005829">
    <property type="term" value="C:cytosol"/>
    <property type="evidence" value="ECO:0007669"/>
    <property type="project" value="TreeGrafter"/>
</dbReference>
<reference evidence="2 3" key="1">
    <citation type="submission" date="2016-03" db="EMBL/GenBank/DDBJ databases">
        <title>Genome sequence of Rhodococcus kyotonensis KB10.</title>
        <authorList>
            <person name="Jeong H."/>
            <person name="Hong C.E."/>
            <person name="Jo S.H."/>
            <person name="Park J.M."/>
        </authorList>
    </citation>
    <scope>NUCLEOTIDE SEQUENCE [LARGE SCALE GENOMIC DNA]</scope>
    <source>
        <strain evidence="2 3">KB10</strain>
    </source>
</reference>
<dbReference type="Gene3D" id="3.30.559.30">
    <property type="entry name" value="Nonribosomal peptide synthetase, condensation domain"/>
    <property type="match status" value="1"/>
</dbReference>
<dbReference type="GO" id="GO:0009366">
    <property type="term" value="C:enterobactin synthetase complex"/>
    <property type="evidence" value="ECO:0007669"/>
    <property type="project" value="TreeGrafter"/>
</dbReference>
<keyword evidence="3" id="KW-1185">Reference proteome</keyword>
<name>A0A177Y980_9NOCA</name>
<dbReference type="Pfam" id="PF00668">
    <property type="entry name" value="Condensation"/>
    <property type="match status" value="1"/>
</dbReference>
<proteinExistence type="predicted"/>
<comment type="caution">
    <text evidence="2">The sequence shown here is derived from an EMBL/GenBank/DDBJ whole genome shotgun (WGS) entry which is preliminary data.</text>
</comment>
<dbReference type="RefSeq" id="WP_068429543.1">
    <property type="nucleotide sequence ID" value="NZ_LVHI01000027.1"/>
</dbReference>
<dbReference type="GO" id="GO:0047527">
    <property type="term" value="F:2,3-dihydroxybenzoate-serine ligase activity"/>
    <property type="evidence" value="ECO:0007669"/>
    <property type="project" value="TreeGrafter"/>
</dbReference>
<dbReference type="GO" id="GO:0043041">
    <property type="term" value="P:amino acid activation for nonribosomal peptide biosynthetic process"/>
    <property type="evidence" value="ECO:0007669"/>
    <property type="project" value="TreeGrafter"/>
</dbReference>
<organism evidence="2 3">
    <name type="scientific">Rhodococcoides kyotonense</name>
    <dbReference type="NCBI Taxonomy" id="398843"/>
    <lineage>
        <taxon>Bacteria</taxon>
        <taxon>Bacillati</taxon>
        <taxon>Actinomycetota</taxon>
        <taxon>Actinomycetes</taxon>
        <taxon>Mycobacteriales</taxon>
        <taxon>Nocardiaceae</taxon>
        <taxon>Rhodococcoides</taxon>
    </lineage>
</organism>
<sequence>MRVTSITEYVGAAGTYLEWPVSIGDGMHSDVAPSFNQSFHLSAALGTGAEDTTTVWIAVAFDVPGRIDVDALSWAFEQFVERHPALRTSFFADDTGVRRRVHAPSEVEAGHPQRTPMLDPSELSMHVRARMNALCHPSRSPSYSLAAVDRPDTSTILCGFDHAHVDAMSMTVAAEEIAALYASRRTGRPHALETVGSFVEYCRGEADTPAADLADPRVADWARFVDECGGTTPAFPFDLGVPLGQSAPQATAVHTIASADRAERFEAGCRDLGAGMFTGVVAALAQASSNIGGPKRFPLLFPLHTRRDPQWARAVGWFTTNAPMTVTVGTDFDETVTNAHASFRAALPLAAVPIPRVLEALGEKFRRTRNDVFMVSYIDYRGVPGADCARSNAHHISNVTTADDAQFWVSRTSNGLSLRSRFPDTPEARRVVENVATELAQVLAAHAVTTADVDELSLVGPTA</sequence>
<dbReference type="Proteomes" id="UP000077519">
    <property type="component" value="Unassembled WGS sequence"/>
</dbReference>
<dbReference type="Gene3D" id="3.30.559.10">
    <property type="entry name" value="Chloramphenicol acetyltransferase-like domain"/>
    <property type="match status" value="1"/>
</dbReference>
<gene>
    <name evidence="2" type="ORF">A3K89_25145</name>
</gene>
<evidence type="ECO:0000313" key="2">
    <source>
        <dbReference type="EMBL" id="OAK52067.1"/>
    </source>
</evidence>